<dbReference type="EMBL" id="JAUSRE010000013">
    <property type="protein sequence ID" value="MDP9889091.1"/>
    <property type="molecule type" value="Genomic_DNA"/>
</dbReference>
<dbReference type="PRINTS" id="PR00081">
    <property type="entry name" value="GDHRDH"/>
</dbReference>
<keyword evidence="4" id="KW-1185">Reference proteome</keyword>
<dbReference type="InterPro" id="IPR051122">
    <property type="entry name" value="SDR_DHRS6-like"/>
</dbReference>
<evidence type="ECO:0000256" key="1">
    <source>
        <dbReference type="ARBA" id="ARBA00006484"/>
    </source>
</evidence>
<reference evidence="3 4" key="1">
    <citation type="submission" date="2023-07" db="EMBL/GenBank/DDBJ databases">
        <title>Sorghum-associated microbial communities from plants grown in Nebraska, USA.</title>
        <authorList>
            <person name="Schachtman D."/>
        </authorList>
    </citation>
    <scope>NUCLEOTIDE SEQUENCE [LARGE SCALE GENOMIC DNA]</scope>
    <source>
        <strain evidence="3 4">CC222</strain>
    </source>
</reference>
<name>A0ABT9RWD0_9MICC</name>
<proteinExistence type="inferred from homology"/>
<keyword evidence="2" id="KW-0560">Oxidoreductase</keyword>
<accession>A0ABT9RWD0</accession>
<dbReference type="Pfam" id="PF00106">
    <property type="entry name" value="adh_short"/>
    <property type="match status" value="1"/>
</dbReference>
<evidence type="ECO:0000256" key="2">
    <source>
        <dbReference type="ARBA" id="ARBA00023002"/>
    </source>
</evidence>
<dbReference type="CDD" id="cd05233">
    <property type="entry name" value="SDR_c"/>
    <property type="match status" value="1"/>
</dbReference>
<dbReference type="SUPFAM" id="SSF51735">
    <property type="entry name" value="NAD(P)-binding Rossmann-fold domains"/>
    <property type="match status" value="1"/>
</dbReference>
<organism evidence="3 4">
    <name type="scientific">Pseudarthrobacter enclensis</name>
    <dbReference type="NCBI Taxonomy" id="993070"/>
    <lineage>
        <taxon>Bacteria</taxon>
        <taxon>Bacillati</taxon>
        <taxon>Actinomycetota</taxon>
        <taxon>Actinomycetes</taxon>
        <taxon>Micrococcales</taxon>
        <taxon>Micrococcaceae</taxon>
        <taxon>Pseudarthrobacter</taxon>
    </lineage>
</organism>
<sequence>MTVVITGIAGGIGRAAAAQFKDRDVVGQDLNTPDSPSELARQTVAGDLRDALTLEAIKTALGDNPLDTLVLAHGIAGAGALRDISDGDTRRIMSINFESVIETWEYFRSDLERSRGTLVVLASQAAVVAEAGNGVYCASKSALLGWARGMDAQTGVRLRVLCPGATETPLLKRALEGMAASQNISYEQLLGRRNRAVPVGRLGRTEEMGAAIRWLADLRSTDLVTATVSGGEVLN</sequence>
<comment type="similarity">
    <text evidence="1">Belongs to the short-chain dehydrogenases/reductases (SDR) family.</text>
</comment>
<dbReference type="PANTHER" id="PTHR43477">
    <property type="entry name" value="DIHYDROANTICAPSIN 7-DEHYDROGENASE"/>
    <property type="match status" value="1"/>
</dbReference>
<evidence type="ECO:0000313" key="3">
    <source>
        <dbReference type="EMBL" id="MDP9889091.1"/>
    </source>
</evidence>
<evidence type="ECO:0000313" key="4">
    <source>
        <dbReference type="Proteomes" id="UP001226577"/>
    </source>
</evidence>
<dbReference type="Proteomes" id="UP001226577">
    <property type="component" value="Unassembled WGS sequence"/>
</dbReference>
<dbReference type="InterPro" id="IPR036291">
    <property type="entry name" value="NAD(P)-bd_dom_sf"/>
</dbReference>
<dbReference type="PANTHER" id="PTHR43477:SF1">
    <property type="entry name" value="DIHYDROANTICAPSIN 7-DEHYDROGENASE"/>
    <property type="match status" value="1"/>
</dbReference>
<protein>
    <submittedName>
        <fullName evidence="3">NAD(P)-dependent dehydrogenase (Short-subunit alcohol dehydrogenase family)</fullName>
    </submittedName>
</protein>
<dbReference type="RefSeq" id="WP_307308916.1">
    <property type="nucleotide sequence ID" value="NZ_JAUSRE010000013.1"/>
</dbReference>
<comment type="caution">
    <text evidence="3">The sequence shown here is derived from an EMBL/GenBank/DDBJ whole genome shotgun (WGS) entry which is preliminary data.</text>
</comment>
<dbReference type="InterPro" id="IPR002347">
    <property type="entry name" value="SDR_fam"/>
</dbReference>
<dbReference type="Gene3D" id="3.40.50.720">
    <property type="entry name" value="NAD(P)-binding Rossmann-like Domain"/>
    <property type="match status" value="1"/>
</dbReference>
<gene>
    <name evidence="3" type="ORF">J2X98_002689</name>
</gene>